<sequence>MRLWFSRQAEEEGGGCVWASQTLRNIPTLYLTKTSARRDQCSESLFQVLPCAHLLLGEDCGDRVQFTPRHETLSSELWNPLWSEGLWKPLGSTD</sequence>
<evidence type="ECO:0000313" key="2">
    <source>
        <dbReference type="Proteomes" id="UP000050525"/>
    </source>
</evidence>
<protein>
    <submittedName>
        <fullName evidence="1">Uncharacterized protein</fullName>
    </submittedName>
</protein>
<gene>
    <name evidence="1" type="ORF">Y1Q_0002468</name>
</gene>
<name>A0A151NBG8_ALLMI</name>
<comment type="caution">
    <text evidence="1">The sequence shown here is derived from an EMBL/GenBank/DDBJ whole genome shotgun (WGS) entry which is preliminary data.</text>
</comment>
<reference evidence="1 2" key="1">
    <citation type="journal article" date="2012" name="Genome Biol.">
        <title>Sequencing three crocodilian genomes to illuminate the evolution of archosaurs and amniotes.</title>
        <authorList>
            <person name="St John J.A."/>
            <person name="Braun E.L."/>
            <person name="Isberg S.R."/>
            <person name="Miles L.G."/>
            <person name="Chong A.Y."/>
            <person name="Gongora J."/>
            <person name="Dalzell P."/>
            <person name="Moran C."/>
            <person name="Bed'hom B."/>
            <person name="Abzhanov A."/>
            <person name="Burgess S.C."/>
            <person name="Cooksey A.M."/>
            <person name="Castoe T.A."/>
            <person name="Crawford N.G."/>
            <person name="Densmore L.D."/>
            <person name="Drew J.C."/>
            <person name="Edwards S.V."/>
            <person name="Faircloth B.C."/>
            <person name="Fujita M.K."/>
            <person name="Greenwold M.J."/>
            <person name="Hoffmann F.G."/>
            <person name="Howard J.M."/>
            <person name="Iguchi T."/>
            <person name="Janes D.E."/>
            <person name="Khan S.Y."/>
            <person name="Kohno S."/>
            <person name="de Koning A.J."/>
            <person name="Lance S.L."/>
            <person name="McCarthy F.M."/>
            <person name="McCormack J.E."/>
            <person name="Merchant M.E."/>
            <person name="Peterson D.G."/>
            <person name="Pollock D.D."/>
            <person name="Pourmand N."/>
            <person name="Raney B.J."/>
            <person name="Roessler K.A."/>
            <person name="Sanford J.R."/>
            <person name="Sawyer R.H."/>
            <person name="Schmidt C.J."/>
            <person name="Triplett E.W."/>
            <person name="Tuberville T.D."/>
            <person name="Venegas-Anaya M."/>
            <person name="Howard J.T."/>
            <person name="Jarvis E.D."/>
            <person name="Guillette L.J.Jr."/>
            <person name="Glenn T.C."/>
            <person name="Green R.E."/>
            <person name="Ray D.A."/>
        </authorList>
    </citation>
    <scope>NUCLEOTIDE SEQUENCE [LARGE SCALE GENOMIC DNA]</scope>
    <source>
        <strain evidence="1">KSC_2009_1</strain>
    </source>
</reference>
<accession>A0A151NBG8</accession>
<dbReference type="AlphaFoldDB" id="A0A151NBG8"/>
<proteinExistence type="predicted"/>
<dbReference type="Proteomes" id="UP000050525">
    <property type="component" value="Unassembled WGS sequence"/>
</dbReference>
<evidence type="ECO:0000313" key="1">
    <source>
        <dbReference type="EMBL" id="KYO34168.1"/>
    </source>
</evidence>
<organism evidence="1 2">
    <name type="scientific">Alligator mississippiensis</name>
    <name type="common">American alligator</name>
    <dbReference type="NCBI Taxonomy" id="8496"/>
    <lineage>
        <taxon>Eukaryota</taxon>
        <taxon>Metazoa</taxon>
        <taxon>Chordata</taxon>
        <taxon>Craniata</taxon>
        <taxon>Vertebrata</taxon>
        <taxon>Euteleostomi</taxon>
        <taxon>Archelosauria</taxon>
        <taxon>Archosauria</taxon>
        <taxon>Crocodylia</taxon>
        <taxon>Alligatoridae</taxon>
        <taxon>Alligatorinae</taxon>
        <taxon>Alligator</taxon>
    </lineage>
</organism>
<dbReference type="EMBL" id="AKHW03003565">
    <property type="protein sequence ID" value="KYO34168.1"/>
    <property type="molecule type" value="Genomic_DNA"/>
</dbReference>
<keyword evidence="2" id="KW-1185">Reference proteome</keyword>